<dbReference type="RefSeq" id="XP_040687019.1">
    <property type="nucleotide sequence ID" value="XM_040838606.1"/>
</dbReference>
<gene>
    <name evidence="2" type="ORF">ASPWEDRAFT_619496</name>
</gene>
<sequence length="212" mass="24129">MKTYQPPGDPLKLDHLTGSYLIYCEKAENYLQLPDKMTLDILPATNANGTTAQFRMALVEGTMLLALSNYALEKLRHDMAVDPEESDSYDEWDSDGYNGKRKAKGPAGGPPIKRRLGVAPKPNRVHLHWAGRAPEADIEIGQEEKHTGFLDFDASKATVHGEWVHPNFFGDESIPFTIYKCADEPAKRPEKRSFYSEKQYDYESDTRWGRYR</sequence>
<accession>A0A1L9REJ5</accession>
<keyword evidence="3" id="KW-1185">Reference proteome</keyword>
<evidence type="ECO:0000313" key="2">
    <source>
        <dbReference type="EMBL" id="OJJ33342.1"/>
    </source>
</evidence>
<reference evidence="3" key="1">
    <citation type="journal article" date="2017" name="Genome Biol.">
        <title>Comparative genomics reveals high biological diversity and specific adaptations in the industrially and medically important fungal genus Aspergillus.</title>
        <authorList>
            <person name="de Vries R.P."/>
            <person name="Riley R."/>
            <person name="Wiebenga A."/>
            <person name="Aguilar-Osorio G."/>
            <person name="Amillis S."/>
            <person name="Uchima C.A."/>
            <person name="Anderluh G."/>
            <person name="Asadollahi M."/>
            <person name="Askin M."/>
            <person name="Barry K."/>
            <person name="Battaglia E."/>
            <person name="Bayram O."/>
            <person name="Benocci T."/>
            <person name="Braus-Stromeyer S.A."/>
            <person name="Caldana C."/>
            <person name="Canovas D."/>
            <person name="Cerqueira G.C."/>
            <person name="Chen F."/>
            <person name="Chen W."/>
            <person name="Choi C."/>
            <person name="Clum A."/>
            <person name="Dos Santos R.A."/>
            <person name="Damasio A.R."/>
            <person name="Diallinas G."/>
            <person name="Emri T."/>
            <person name="Fekete E."/>
            <person name="Flipphi M."/>
            <person name="Freyberg S."/>
            <person name="Gallo A."/>
            <person name="Gournas C."/>
            <person name="Habgood R."/>
            <person name="Hainaut M."/>
            <person name="Harispe M.L."/>
            <person name="Henrissat B."/>
            <person name="Hilden K.S."/>
            <person name="Hope R."/>
            <person name="Hossain A."/>
            <person name="Karabika E."/>
            <person name="Karaffa L."/>
            <person name="Karanyi Z."/>
            <person name="Krasevec N."/>
            <person name="Kuo A."/>
            <person name="Kusch H."/>
            <person name="LaButti K."/>
            <person name="Lagendijk E.L."/>
            <person name="Lapidus A."/>
            <person name="Levasseur A."/>
            <person name="Lindquist E."/>
            <person name="Lipzen A."/>
            <person name="Logrieco A.F."/>
            <person name="MacCabe A."/>
            <person name="Maekelae M.R."/>
            <person name="Malavazi I."/>
            <person name="Melin P."/>
            <person name="Meyer V."/>
            <person name="Mielnichuk N."/>
            <person name="Miskei M."/>
            <person name="Molnar A.P."/>
            <person name="Mule G."/>
            <person name="Ngan C.Y."/>
            <person name="Orejas M."/>
            <person name="Orosz E."/>
            <person name="Ouedraogo J.P."/>
            <person name="Overkamp K.M."/>
            <person name="Park H.-S."/>
            <person name="Perrone G."/>
            <person name="Piumi F."/>
            <person name="Punt P.J."/>
            <person name="Ram A.F."/>
            <person name="Ramon A."/>
            <person name="Rauscher S."/>
            <person name="Record E."/>
            <person name="Riano-Pachon D.M."/>
            <person name="Robert V."/>
            <person name="Roehrig J."/>
            <person name="Ruller R."/>
            <person name="Salamov A."/>
            <person name="Salih N.S."/>
            <person name="Samson R.A."/>
            <person name="Sandor E."/>
            <person name="Sanguinetti M."/>
            <person name="Schuetze T."/>
            <person name="Sepcic K."/>
            <person name="Shelest E."/>
            <person name="Sherlock G."/>
            <person name="Sophianopoulou V."/>
            <person name="Squina F.M."/>
            <person name="Sun H."/>
            <person name="Susca A."/>
            <person name="Todd R.B."/>
            <person name="Tsang A."/>
            <person name="Unkles S.E."/>
            <person name="van de Wiele N."/>
            <person name="van Rossen-Uffink D."/>
            <person name="Oliveira J.V."/>
            <person name="Vesth T.C."/>
            <person name="Visser J."/>
            <person name="Yu J.-H."/>
            <person name="Zhou M."/>
            <person name="Andersen M.R."/>
            <person name="Archer D.B."/>
            <person name="Baker S.E."/>
            <person name="Benoit I."/>
            <person name="Brakhage A.A."/>
            <person name="Braus G.H."/>
            <person name="Fischer R."/>
            <person name="Frisvad J.C."/>
            <person name="Goldman G.H."/>
            <person name="Houbraken J."/>
            <person name="Oakley B."/>
            <person name="Pocsi I."/>
            <person name="Scazzocchio C."/>
            <person name="Seiboth B."/>
            <person name="vanKuyk P.A."/>
            <person name="Wortman J."/>
            <person name="Dyer P.S."/>
            <person name="Grigoriev I.V."/>
        </authorList>
    </citation>
    <scope>NUCLEOTIDE SEQUENCE [LARGE SCALE GENOMIC DNA]</scope>
    <source>
        <strain evidence="3">DTO 134E9</strain>
    </source>
</reference>
<dbReference type="GeneID" id="63754454"/>
<protein>
    <submittedName>
        <fullName evidence="2">Uncharacterized protein</fullName>
    </submittedName>
</protein>
<proteinExistence type="predicted"/>
<dbReference type="Proteomes" id="UP000184383">
    <property type="component" value="Unassembled WGS sequence"/>
</dbReference>
<dbReference type="EMBL" id="KV878214">
    <property type="protein sequence ID" value="OJJ33342.1"/>
    <property type="molecule type" value="Genomic_DNA"/>
</dbReference>
<dbReference type="STRING" id="1073089.A0A1L9REJ5"/>
<feature type="compositionally biased region" description="Acidic residues" evidence="1">
    <location>
        <begin position="82"/>
        <end position="94"/>
    </location>
</feature>
<dbReference type="AlphaFoldDB" id="A0A1L9REJ5"/>
<name>A0A1L9REJ5_ASPWE</name>
<evidence type="ECO:0000313" key="3">
    <source>
        <dbReference type="Proteomes" id="UP000184383"/>
    </source>
</evidence>
<dbReference type="OrthoDB" id="4630416at2759"/>
<feature type="region of interest" description="Disordered" evidence="1">
    <location>
        <begin position="82"/>
        <end position="117"/>
    </location>
</feature>
<dbReference type="VEuPathDB" id="FungiDB:ASPWEDRAFT_619496"/>
<evidence type="ECO:0000256" key="1">
    <source>
        <dbReference type="SAM" id="MobiDB-lite"/>
    </source>
</evidence>
<feature type="region of interest" description="Disordered" evidence="1">
    <location>
        <begin position="186"/>
        <end position="212"/>
    </location>
</feature>
<organism evidence="2 3">
    <name type="scientific">Aspergillus wentii DTO 134E9</name>
    <dbReference type="NCBI Taxonomy" id="1073089"/>
    <lineage>
        <taxon>Eukaryota</taxon>
        <taxon>Fungi</taxon>
        <taxon>Dikarya</taxon>
        <taxon>Ascomycota</taxon>
        <taxon>Pezizomycotina</taxon>
        <taxon>Eurotiomycetes</taxon>
        <taxon>Eurotiomycetidae</taxon>
        <taxon>Eurotiales</taxon>
        <taxon>Aspergillaceae</taxon>
        <taxon>Aspergillus</taxon>
        <taxon>Aspergillus subgen. Cremei</taxon>
    </lineage>
</organism>